<evidence type="ECO:0000256" key="6">
    <source>
        <dbReference type="SAM" id="Phobius"/>
    </source>
</evidence>
<evidence type="ECO:0000256" key="5">
    <source>
        <dbReference type="ARBA" id="ARBA00023136"/>
    </source>
</evidence>
<evidence type="ECO:0000256" key="4">
    <source>
        <dbReference type="ARBA" id="ARBA00022989"/>
    </source>
</evidence>
<keyword evidence="4 6" id="KW-1133">Transmembrane helix</keyword>
<feature type="transmembrane region" description="Helical" evidence="6">
    <location>
        <begin position="180"/>
        <end position="200"/>
    </location>
</feature>
<keyword evidence="2" id="KW-1003">Cell membrane</keyword>
<evidence type="ECO:0000313" key="8">
    <source>
        <dbReference type="Proteomes" id="UP001212981"/>
    </source>
</evidence>
<protein>
    <recommendedName>
        <fullName evidence="9">Transporter</fullName>
    </recommendedName>
</protein>
<keyword evidence="5 6" id="KW-0472">Membrane</keyword>
<sequence length="540" mass="62792">MDCLIRKQGTGNRVMKNNDFWASRSATRTEHSVRNMVFAIFSQGIITFLSFVCRTVFIHQLGKTYLGFNGLFSDIFSLLSLAELGIESVILYEMYQAAGKENLQELAELLKLFKKLYFRVGAVIGGLCVLFLPVLSFVVSDIPKVPLLPVYYLLYVSNSVMTYFFSYNRSLLIVYQEQSIESILNSIFGILLNVIQMVYLYFFSDYIGYLVLMNIATLLNNISLRQIVRKRYPQVFQWEKKTSEKVYLDEQVKIKLRKNVKARFVSKLSTAVVTYTDNLMISAFVSTAVLGIYSNYTLIAYVFKNLLNTIFNALKGSIGQLVATESNEKVYQTFKNIMFLNFWMVSYLTGAFYVLVDSFIRLWIGADYILPVSTVLLFCINMHVRLLRNPLLYFNDVCGHFVQLKRKNIWEALLNIVFSSFFLFVCHWGIAGILLGTFCSDLCTNFWFEPFLLYTRFQKDVKDYFIRYFLYIVTWILGSLFSFWVCQCISVENGILNFLIHGLVCTLVLNTCFFVLWGRCKEFQFLKSVLLHFLKKRRGY</sequence>
<dbReference type="EMBL" id="JAQLXO010000001">
    <property type="protein sequence ID" value="MDB7981524.1"/>
    <property type="molecule type" value="Genomic_DNA"/>
</dbReference>
<evidence type="ECO:0000256" key="2">
    <source>
        <dbReference type="ARBA" id="ARBA00022475"/>
    </source>
</evidence>
<feature type="transmembrane region" description="Helical" evidence="6">
    <location>
        <begin position="337"/>
        <end position="356"/>
    </location>
</feature>
<feature type="transmembrane region" description="Helical" evidence="6">
    <location>
        <begin position="150"/>
        <end position="168"/>
    </location>
</feature>
<reference evidence="7" key="1">
    <citation type="submission" date="2023-01" db="EMBL/GenBank/DDBJ databases">
        <title>Human gut microbiome strain richness.</title>
        <authorList>
            <person name="Chen-Liaw A."/>
        </authorList>
    </citation>
    <scope>NUCLEOTIDE SEQUENCE</scope>
    <source>
        <strain evidence="7">D8_m1001271B151109d0_201107</strain>
    </source>
</reference>
<evidence type="ECO:0000313" key="7">
    <source>
        <dbReference type="EMBL" id="MDB7981524.1"/>
    </source>
</evidence>
<comment type="subcellular location">
    <subcellularLocation>
        <location evidence="1">Cell membrane</location>
        <topology evidence="1">Multi-pass membrane protein</topology>
    </subcellularLocation>
</comment>
<comment type="caution">
    <text evidence="7">The sequence shown here is derived from an EMBL/GenBank/DDBJ whole genome shotgun (WGS) entry which is preliminary data.</text>
</comment>
<evidence type="ECO:0000256" key="3">
    <source>
        <dbReference type="ARBA" id="ARBA00022692"/>
    </source>
</evidence>
<name>A0AAW6CV53_9FIRM</name>
<accession>A0AAW6CV53</accession>
<dbReference type="RefSeq" id="WP_272000849.1">
    <property type="nucleotide sequence ID" value="NZ_JAQLXO010000001.1"/>
</dbReference>
<dbReference type="AlphaFoldDB" id="A0AAW6CV53"/>
<feature type="transmembrane region" description="Helical" evidence="6">
    <location>
        <begin position="468"/>
        <end position="486"/>
    </location>
</feature>
<feature type="transmembrane region" description="Helical" evidence="6">
    <location>
        <begin position="368"/>
        <end position="387"/>
    </location>
</feature>
<dbReference type="InterPro" id="IPR050833">
    <property type="entry name" value="Poly_Biosynth_Transport"/>
</dbReference>
<feature type="transmembrane region" description="Helical" evidence="6">
    <location>
        <begin position="206"/>
        <end position="224"/>
    </location>
</feature>
<dbReference type="GO" id="GO:0005886">
    <property type="term" value="C:plasma membrane"/>
    <property type="evidence" value="ECO:0007669"/>
    <property type="project" value="UniProtKB-SubCell"/>
</dbReference>
<feature type="transmembrane region" description="Helical" evidence="6">
    <location>
        <begin position="116"/>
        <end position="138"/>
    </location>
</feature>
<dbReference type="PANTHER" id="PTHR30250:SF26">
    <property type="entry name" value="PSMA PROTEIN"/>
    <property type="match status" value="1"/>
</dbReference>
<organism evidence="7 8">
    <name type="scientific">Faecalicoccus pleomorphus</name>
    <dbReference type="NCBI Taxonomy" id="1323"/>
    <lineage>
        <taxon>Bacteria</taxon>
        <taxon>Bacillati</taxon>
        <taxon>Bacillota</taxon>
        <taxon>Erysipelotrichia</taxon>
        <taxon>Erysipelotrichales</taxon>
        <taxon>Erysipelotrichaceae</taxon>
        <taxon>Faecalicoccus</taxon>
    </lineage>
</organism>
<dbReference type="PANTHER" id="PTHR30250">
    <property type="entry name" value="PST FAMILY PREDICTED COLANIC ACID TRANSPORTER"/>
    <property type="match status" value="1"/>
</dbReference>
<dbReference type="Proteomes" id="UP001212981">
    <property type="component" value="Unassembled WGS sequence"/>
</dbReference>
<proteinExistence type="predicted"/>
<evidence type="ECO:0008006" key="9">
    <source>
        <dbReference type="Google" id="ProtNLM"/>
    </source>
</evidence>
<evidence type="ECO:0000256" key="1">
    <source>
        <dbReference type="ARBA" id="ARBA00004651"/>
    </source>
</evidence>
<feature type="transmembrane region" description="Helical" evidence="6">
    <location>
        <begin position="71"/>
        <end position="95"/>
    </location>
</feature>
<feature type="transmembrane region" description="Helical" evidence="6">
    <location>
        <begin position="498"/>
        <end position="517"/>
    </location>
</feature>
<keyword evidence="3 6" id="KW-0812">Transmembrane</keyword>
<gene>
    <name evidence="7" type="ORF">PND82_01670</name>
</gene>
<feature type="transmembrane region" description="Helical" evidence="6">
    <location>
        <begin position="37"/>
        <end position="59"/>
    </location>
</feature>